<dbReference type="EMBL" id="JH921438">
    <property type="protein sequence ID" value="EKD16653.1"/>
    <property type="molecule type" value="Genomic_DNA"/>
</dbReference>
<dbReference type="Gene3D" id="1.25.40.10">
    <property type="entry name" value="Tetratricopeptide repeat domain"/>
    <property type="match status" value="1"/>
</dbReference>
<dbReference type="STRING" id="1072389.K1X7S1"/>
<dbReference type="Proteomes" id="UP000006753">
    <property type="component" value="Unassembled WGS sequence"/>
</dbReference>
<proteinExistence type="predicted"/>
<dbReference type="PANTHER" id="PTHR47332:SF4">
    <property type="entry name" value="SET DOMAIN-CONTAINING PROTEIN 5"/>
    <property type="match status" value="1"/>
</dbReference>
<dbReference type="SMART" id="SM00317">
    <property type="entry name" value="SET"/>
    <property type="match status" value="1"/>
</dbReference>
<evidence type="ECO:0000313" key="3">
    <source>
        <dbReference type="Proteomes" id="UP000006753"/>
    </source>
</evidence>
<dbReference type="SUPFAM" id="SSF82199">
    <property type="entry name" value="SET domain"/>
    <property type="match status" value="1"/>
</dbReference>
<dbReference type="GeneID" id="18761057"/>
<feature type="domain" description="SET" evidence="1">
    <location>
        <begin position="1"/>
        <end position="189"/>
    </location>
</feature>
<reference evidence="2 3" key="1">
    <citation type="journal article" date="2012" name="BMC Genomics">
        <title>Sequencing the genome of Marssonina brunnea reveals fungus-poplar co-evolution.</title>
        <authorList>
            <person name="Zhu S."/>
            <person name="Cao Y.-Z."/>
            <person name="Jiang C."/>
            <person name="Tan B.-Y."/>
            <person name="Wang Z."/>
            <person name="Feng S."/>
            <person name="Zhang L."/>
            <person name="Su X.-H."/>
            <person name="Brejova B."/>
            <person name="Vinar T."/>
            <person name="Xu M."/>
            <person name="Wang M.-X."/>
            <person name="Zhang S.-G."/>
            <person name="Huang M.-R."/>
            <person name="Wu R."/>
            <person name="Zhou Y."/>
        </authorList>
    </citation>
    <scope>NUCLEOTIDE SEQUENCE [LARGE SCALE GENOMIC DNA]</scope>
    <source>
        <strain evidence="2 3">MB_m1</strain>
    </source>
</reference>
<evidence type="ECO:0000313" key="2">
    <source>
        <dbReference type="EMBL" id="EKD16653.1"/>
    </source>
</evidence>
<name>K1X7S1_MARBU</name>
<sequence>MHEVRVVSGKGLGVFATKFIPRGTRIFSERPLLSITHQEDSSHIYSAAKRLATKDRAELMRLSFHTNKELEATRRSAALLFTVKSTIATALQAFSRGAKATTVPPNEGLDSIADHVAVLNIFRSNAFRLGLGQGQTAEGISHAVFAGISRINHSCVPNAQANWHGILERFNVHATRDIEVAEEVSLAYLPENGDLRETRMKRLSDGYGFECGCPACDLSKARGRKGEERRVAVKKLIETYALNMMRPGAVKAQDGELKTIMAWIEMYESEGIAGRELASLYDAAVSILMDQCKHKEALVLAGLSLQLSEDCVGKDHPEVLKSRQTIAQLRYFL</sequence>
<protein>
    <submittedName>
        <fullName evidence="2">TPR domain-containing protein</fullName>
    </submittedName>
</protein>
<accession>K1X7S1</accession>
<dbReference type="PROSITE" id="PS50280">
    <property type="entry name" value="SET"/>
    <property type="match status" value="1"/>
</dbReference>
<dbReference type="OrthoDB" id="265717at2759"/>
<dbReference type="Pfam" id="PF00856">
    <property type="entry name" value="SET"/>
    <property type="match status" value="1"/>
</dbReference>
<dbReference type="InterPro" id="IPR046341">
    <property type="entry name" value="SET_dom_sf"/>
</dbReference>
<dbReference type="eggNOG" id="KOG2084">
    <property type="taxonomic scope" value="Eukaryota"/>
</dbReference>
<dbReference type="InterPro" id="IPR053185">
    <property type="entry name" value="SET_domain_protein"/>
</dbReference>
<gene>
    <name evidence="2" type="ORF">MBM_05122</name>
</gene>
<dbReference type="HOGENOM" id="CLU_028281_0_0_1"/>
<dbReference type="PANTHER" id="PTHR47332">
    <property type="entry name" value="SET DOMAIN-CONTAINING PROTEIN 5"/>
    <property type="match status" value="1"/>
</dbReference>
<dbReference type="AlphaFoldDB" id="K1X7S1"/>
<evidence type="ECO:0000259" key="1">
    <source>
        <dbReference type="PROSITE" id="PS50280"/>
    </source>
</evidence>
<dbReference type="OMA" id="PNVFHRY"/>
<organism evidence="2 3">
    <name type="scientific">Marssonina brunnea f. sp. multigermtubi (strain MB_m1)</name>
    <name type="common">Marssonina leaf spot fungus</name>
    <dbReference type="NCBI Taxonomy" id="1072389"/>
    <lineage>
        <taxon>Eukaryota</taxon>
        <taxon>Fungi</taxon>
        <taxon>Dikarya</taxon>
        <taxon>Ascomycota</taxon>
        <taxon>Pezizomycotina</taxon>
        <taxon>Leotiomycetes</taxon>
        <taxon>Helotiales</taxon>
        <taxon>Drepanopezizaceae</taxon>
        <taxon>Drepanopeziza</taxon>
    </lineage>
</organism>
<dbReference type="KEGG" id="mbe:MBM_05122"/>
<dbReference type="InterPro" id="IPR001214">
    <property type="entry name" value="SET_dom"/>
</dbReference>
<keyword evidence="3" id="KW-1185">Reference proteome</keyword>
<dbReference type="InParanoid" id="K1X7S1"/>
<dbReference type="Gene3D" id="2.170.270.10">
    <property type="entry name" value="SET domain"/>
    <property type="match status" value="2"/>
</dbReference>
<dbReference type="CDD" id="cd20071">
    <property type="entry name" value="SET_SMYD"/>
    <property type="match status" value="1"/>
</dbReference>
<dbReference type="InterPro" id="IPR011990">
    <property type="entry name" value="TPR-like_helical_dom_sf"/>
</dbReference>